<sequence length="291" mass="30729">MTNAENSTIEPTAEAVVGDASAPATERAPDAGVIETAATQTDAAEDAKTETAPEPNGSDSSAPAQDVAATEGESADGETSEAEPAPAGEPAARPEPVTDEVLLASVDIARAALLEVTPAETIGEPVGHVAEDDHVLSLFFDSKLRGYPGWHWTVTLARTDDGPVTVLETEMMPGDNALLAPEWVPWSERLADYQAGQENEARALAEAAALLGDDEDEDDEEEFSILHAGDVDGVDVDEADESDADDDDSDDDESDDDESDDDDDESDDDDDESDDDDDESNDDEDGPERSY</sequence>
<comment type="caution">
    <text evidence="2">The sequence shown here is derived from an EMBL/GenBank/DDBJ whole genome shotgun (WGS) entry which is preliminary data.</text>
</comment>
<keyword evidence="3" id="KW-1185">Reference proteome</keyword>
<dbReference type="Proteomes" id="UP000270299">
    <property type="component" value="Unassembled WGS sequence"/>
</dbReference>
<dbReference type="Pfam" id="PF11228">
    <property type="entry name" value="DUF3027"/>
    <property type="match status" value="1"/>
</dbReference>
<dbReference type="RefSeq" id="WP_121672574.1">
    <property type="nucleotide sequence ID" value="NZ_BMXM01000013.1"/>
</dbReference>
<dbReference type="OrthoDB" id="3210158at2"/>
<accession>A0A3L6ZVW2</accession>
<proteinExistence type="predicted"/>
<evidence type="ECO:0000313" key="3">
    <source>
        <dbReference type="Proteomes" id="UP000270299"/>
    </source>
</evidence>
<dbReference type="EMBL" id="RCUV01000006">
    <property type="protein sequence ID" value="RLP72136.1"/>
    <property type="molecule type" value="Genomic_DNA"/>
</dbReference>
<name>A0A3L6ZVW2_9MICO</name>
<feature type="compositionally biased region" description="Polar residues" evidence="1">
    <location>
        <begin position="1"/>
        <end position="10"/>
    </location>
</feature>
<evidence type="ECO:0000313" key="2">
    <source>
        <dbReference type="EMBL" id="RLP72136.1"/>
    </source>
</evidence>
<dbReference type="InterPro" id="IPR021391">
    <property type="entry name" value="DUF3027"/>
</dbReference>
<evidence type="ECO:0000256" key="1">
    <source>
        <dbReference type="SAM" id="MobiDB-lite"/>
    </source>
</evidence>
<feature type="compositionally biased region" description="Acidic residues" evidence="1">
    <location>
        <begin position="232"/>
        <end position="291"/>
    </location>
</feature>
<dbReference type="AlphaFoldDB" id="A0A3L6ZVW2"/>
<reference evidence="2 3" key="1">
    <citation type="submission" date="2018-10" db="EMBL/GenBank/DDBJ databases">
        <authorList>
            <person name="Li J."/>
        </authorList>
    </citation>
    <scope>NUCLEOTIDE SEQUENCE [LARGE SCALE GENOMIC DNA]</scope>
    <source>
        <strain evidence="2 3">CCTCC AB209002</strain>
    </source>
</reference>
<organism evidence="2 3">
    <name type="scientific">Mycetocola manganoxydans</name>
    <dbReference type="NCBI Taxonomy" id="699879"/>
    <lineage>
        <taxon>Bacteria</taxon>
        <taxon>Bacillati</taxon>
        <taxon>Actinomycetota</taxon>
        <taxon>Actinomycetes</taxon>
        <taxon>Micrococcales</taxon>
        <taxon>Microbacteriaceae</taxon>
        <taxon>Mycetocola</taxon>
    </lineage>
</organism>
<feature type="region of interest" description="Disordered" evidence="1">
    <location>
        <begin position="213"/>
        <end position="291"/>
    </location>
</feature>
<gene>
    <name evidence="2" type="ORF">D9V29_06815</name>
</gene>
<feature type="compositionally biased region" description="Low complexity" evidence="1">
    <location>
        <begin position="82"/>
        <end position="95"/>
    </location>
</feature>
<feature type="compositionally biased region" description="Acidic residues" evidence="1">
    <location>
        <begin position="213"/>
        <end position="223"/>
    </location>
</feature>
<feature type="region of interest" description="Disordered" evidence="1">
    <location>
        <begin position="1"/>
        <end position="96"/>
    </location>
</feature>
<protein>
    <submittedName>
        <fullName evidence="2">DUF3027 domain-containing protein</fullName>
    </submittedName>
</protein>